<dbReference type="EMBL" id="PYFT01000001">
    <property type="protein sequence ID" value="PSR53905.1"/>
    <property type="molecule type" value="Genomic_DNA"/>
</dbReference>
<accession>A0A2T2YEG4</accession>
<sequence length="98" mass="10974">MDNTQNQPLSAEEELKLLREQLAAKDSIIAEQLEQLDLAEAQKGNPLPVVSHDKKKYQVLAAQFQFEGKEYQAEDLKSDKDLVKSLIHGGSGLIQEIK</sequence>
<comment type="caution">
    <text evidence="1">The sequence shown here is derived from an EMBL/GenBank/DDBJ whole genome shotgun (WGS) entry which is preliminary data.</text>
</comment>
<evidence type="ECO:0000313" key="2">
    <source>
        <dbReference type="Proteomes" id="UP000240357"/>
    </source>
</evidence>
<reference evidence="1 2" key="1">
    <citation type="submission" date="2018-03" db="EMBL/GenBank/DDBJ databases">
        <title>Adhaeribacter sp. HMF7605 Genome sequencing and assembly.</title>
        <authorList>
            <person name="Kang H."/>
            <person name="Kang J."/>
            <person name="Cha I."/>
            <person name="Kim H."/>
            <person name="Joh K."/>
        </authorList>
    </citation>
    <scope>NUCLEOTIDE SEQUENCE [LARGE SCALE GENOMIC DNA]</scope>
    <source>
        <strain evidence="1 2">HMF7605</strain>
    </source>
</reference>
<dbReference type="RefSeq" id="WP_106929015.1">
    <property type="nucleotide sequence ID" value="NZ_PYFT01000001.1"/>
</dbReference>
<evidence type="ECO:0000313" key="1">
    <source>
        <dbReference type="EMBL" id="PSR53905.1"/>
    </source>
</evidence>
<protein>
    <submittedName>
        <fullName evidence="1">Uncharacterized protein</fullName>
    </submittedName>
</protein>
<dbReference type="AlphaFoldDB" id="A0A2T2YEG4"/>
<dbReference type="OrthoDB" id="884710at2"/>
<name>A0A2T2YEG4_9BACT</name>
<organism evidence="1 2">
    <name type="scientific">Adhaeribacter arboris</name>
    <dbReference type="NCBI Taxonomy" id="2072846"/>
    <lineage>
        <taxon>Bacteria</taxon>
        <taxon>Pseudomonadati</taxon>
        <taxon>Bacteroidota</taxon>
        <taxon>Cytophagia</taxon>
        <taxon>Cytophagales</taxon>
        <taxon>Hymenobacteraceae</taxon>
        <taxon>Adhaeribacter</taxon>
    </lineage>
</organism>
<keyword evidence="2" id="KW-1185">Reference proteome</keyword>
<gene>
    <name evidence="1" type="ORF">AHMF7605_10440</name>
</gene>
<dbReference type="Proteomes" id="UP000240357">
    <property type="component" value="Unassembled WGS sequence"/>
</dbReference>
<proteinExistence type="predicted"/>